<dbReference type="Pfam" id="PF02826">
    <property type="entry name" value="2-Hacid_dh_C"/>
    <property type="match status" value="1"/>
</dbReference>
<keyword evidence="3" id="KW-0520">NAD</keyword>
<dbReference type="InterPro" id="IPR036291">
    <property type="entry name" value="NAD(P)-bd_dom_sf"/>
</dbReference>
<dbReference type="PANTHER" id="PTHR43761:SF1">
    <property type="entry name" value="D-ISOMER SPECIFIC 2-HYDROXYACID DEHYDROGENASE CATALYTIC DOMAIN-CONTAINING PROTEIN-RELATED"/>
    <property type="match status" value="1"/>
</dbReference>
<evidence type="ECO:0000259" key="6">
    <source>
        <dbReference type="Pfam" id="PF02826"/>
    </source>
</evidence>
<evidence type="ECO:0000259" key="5">
    <source>
        <dbReference type="Pfam" id="PF00389"/>
    </source>
</evidence>
<comment type="caution">
    <text evidence="7">The sequence shown here is derived from an EMBL/GenBank/DDBJ whole genome shotgun (WGS) entry which is preliminary data.</text>
</comment>
<dbReference type="Gene3D" id="3.40.50.720">
    <property type="entry name" value="NAD(P)-binding Rossmann-like Domain"/>
    <property type="match status" value="2"/>
</dbReference>
<dbReference type="PROSITE" id="PS00670">
    <property type="entry name" value="D_2_HYDROXYACID_DH_2"/>
    <property type="match status" value="1"/>
</dbReference>
<dbReference type="Pfam" id="PF00389">
    <property type="entry name" value="2-Hacid_dh"/>
    <property type="match status" value="1"/>
</dbReference>
<proteinExistence type="inferred from homology"/>
<dbReference type="FunFam" id="3.40.50.720:FF:000203">
    <property type="entry name" value="D-3-phosphoglycerate dehydrogenase (SerA)"/>
    <property type="match status" value="1"/>
</dbReference>
<feature type="domain" description="D-isomer specific 2-hydroxyacid dehydrogenase catalytic" evidence="5">
    <location>
        <begin position="29"/>
        <end position="316"/>
    </location>
</feature>
<dbReference type="InterPro" id="IPR029753">
    <property type="entry name" value="D-isomer_DH_CS"/>
</dbReference>
<evidence type="ECO:0000313" key="7">
    <source>
        <dbReference type="EMBL" id="MBL0718844.1"/>
    </source>
</evidence>
<dbReference type="GO" id="GO:0051287">
    <property type="term" value="F:NAD binding"/>
    <property type="evidence" value="ECO:0007669"/>
    <property type="project" value="InterPro"/>
</dbReference>
<dbReference type="InterPro" id="IPR006139">
    <property type="entry name" value="D-isomer_2_OHA_DH_cat_dom"/>
</dbReference>
<accession>A0A9X0XBZ2</accession>
<dbReference type="SUPFAM" id="SSF52283">
    <property type="entry name" value="Formate/glycerate dehydrogenase catalytic domain-like"/>
    <property type="match status" value="1"/>
</dbReference>
<keyword evidence="2 4" id="KW-0560">Oxidoreductase</keyword>
<dbReference type="GO" id="GO:0016616">
    <property type="term" value="F:oxidoreductase activity, acting on the CH-OH group of donors, NAD or NADP as acceptor"/>
    <property type="evidence" value="ECO:0007669"/>
    <property type="project" value="InterPro"/>
</dbReference>
<dbReference type="InterPro" id="IPR050418">
    <property type="entry name" value="D-iso_2-hydroxyacid_DH_PdxB"/>
</dbReference>
<evidence type="ECO:0000256" key="4">
    <source>
        <dbReference type="RuleBase" id="RU003719"/>
    </source>
</evidence>
<gene>
    <name evidence="7" type="ORF">JI742_02975</name>
</gene>
<dbReference type="Proteomes" id="UP000643207">
    <property type="component" value="Unassembled WGS sequence"/>
</dbReference>
<keyword evidence="8" id="KW-1185">Reference proteome</keyword>
<dbReference type="PROSITE" id="PS00671">
    <property type="entry name" value="D_2_HYDROXYACID_DH_3"/>
    <property type="match status" value="1"/>
</dbReference>
<dbReference type="SUPFAM" id="SSF51735">
    <property type="entry name" value="NAD(P)-binding Rossmann-fold domains"/>
    <property type="match status" value="1"/>
</dbReference>
<dbReference type="RefSeq" id="WP_201823877.1">
    <property type="nucleotide sequence ID" value="NZ_JAERRA010000001.1"/>
</dbReference>
<evidence type="ECO:0000256" key="3">
    <source>
        <dbReference type="ARBA" id="ARBA00023027"/>
    </source>
</evidence>
<evidence type="ECO:0000256" key="2">
    <source>
        <dbReference type="ARBA" id="ARBA00023002"/>
    </source>
</evidence>
<name>A0A9X0XBZ2_9BURK</name>
<organism evidence="7 8">
    <name type="scientific">Aquariibacter lacus</name>
    <dbReference type="NCBI Taxonomy" id="2801332"/>
    <lineage>
        <taxon>Bacteria</taxon>
        <taxon>Pseudomonadati</taxon>
        <taxon>Pseudomonadota</taxon>
        <taxon>Betaproteobacteria</taxon>
        <taxon>Burkholderiales</taxon>
        <taxon>Sphaerotilaceae</taxon>
        <taxon>Aquariibacter</taxon>
    </lineage>
</organism>
<sequence>MSAHHVVFLDRASLKAKVRTPALGGSYVEHEKTTPEQVVERLKGATVAITNKVPLREDVLSQLPDLKMIAVAATGYDVIDVPACRARGIAVANIRNYAVHTVPEHAFALILALRRNILAYRQDVEAGVWQQSDQFCFFTHDIGDLHGATLGIIGEGALGQGTAAIARGFGMKVLFADHEPPKMPGVEFTPFDEVLAQSDVISLHCPLTPSTRNIIGIEQFRKMKRNALVINTARGGLVDEAALITALDEGLIAGAGFDVLTVEPPKNGHPLLDLRRPNFILTPHVAWASDGAMQFLADQLIDNVERWAAGTPQHLVT</sequence>
<dbReference type="AlphaFoldDB" id="A0A9X0XBZ2"/>
<dbReference type="PANTHER" id="PTHR43761">
    <property type="entry name" value="D-ISOMER SPECIFIC 2-HYDROXYACID DEHYDROGENASE FAMILY PROTEIN (AFU_ORTHOLOGUE AFUA_1G13630)"/>
    <property type="match status" value="1"/>
</dbReference>
<protein>
    <submittedName>
        <fullName evidence="7">D-2-hydroxyacid dehydrogenase</fullName>
    </submittedName>
</protein>
<feature type="domain" description="D-isomer specific 2-hydroxyacid dehydrogenase NAD-binding" evidence="6">
    <location>
        <begin position="107"/>
        <end position="286"/>
    </location>
</feature>
<evidence type="ECO:0000256" key="1">
    <source>
        <dbReference type="ARBA" id="ARBA00005854"/>
    </source>
</evidence>
<comment type="similarity">
    <text evidence="1 4">Belongs to the D-isomer specific 2-hydroxyacid dehydrogenase family.</text>
</comment>
<reference evidence="7 8" key="1">
    <citation type="submission" date="2021-01" db="EMBL/GenBank/DDBJ databases">
        <title>Piscinibacter sp. Jin2 Genome sequencing and assembly.</title>
        <authorList>
            <person name="Kim I."/>
        </authorList>
    </citation>
    <scope>NUCLEOTIDE SEQUENCE [LARGE SCALE GENOMIC DNA]</scope>
    <source>
        <strain evidence="7 8">Jin2</strain>
    </source>
</reference>
<dbReference type="CDD" id="cd12162">
    <property type="entry name" value="2-Hacid_dh_4"/>
    <property type="match status" value="1"/>
</dbReference>
<evidence type="ECO:0000313" key="8">
    <source>
        <dbReference type="Proteomes" id="UP000643207"/>
    </source>
</evidence>
<dbReference type="InterPro" id="IPR006140">
    <property type="entry name" value="D-isomer_DH_NAD-bd"/>
</dbReference>
<dbReference type="EMBL" id="JAERRA010000001">
    <property type="protein sequence ID" value="MBL0718844.1"/>
    <property type="molecule type" value="Genomic_DNA"/>
</dbReference>